<dbReference type="PANTHER" id="PTHR21015:SF22">
    <property type="entry name" value="GLYCOSYLTRANSFERASE"/>
    <property type="match status" value="1"/>
</dbReference>
<evidence type="ECO:0000256" key="3">
    <source>
        <dbReference type="ARBA" id="ARBA00022676"/>
    </source>
</evidence>
<dbReference type="Pfam" id="PF03033">
    <property type="entry name" value="Glyco_transf_28"/>
    <property type="match status" value="1"/>
</dbReference>
<name>A0A5D3YIT0_9BACT</name>
<proteinExistence type="inferred from homology"/>
<dbReference type="GO" id="GO:0005886">
    <property type="term" value="C:plasma membrane"/>
    <property type="evidence" value="ECO:0007669"/>
    <property type="project" value="UniProtKB-SubCell"/>
</dbReference>
<organism evidence="13 14">
    <name type="scientific">Fodinibius salinus</name>
    <dbReference type="NCBI Taxonomy" id="860790"/>
    <lineage>
        <taxon>Bacteria</taxon>
        <taxon>Pseudomonadati</taxon>
        <taxon>Balneolota</taxon>
        <taxon>Balneolia</taxon>
        <taxon>Balneolales</taxon>
        <taxon>Balneolaceae</taxon>
        <taxon>Fodinibius</taxon>
    </lineage>
</organism>
<keyword evidence="1 10" id="KW-1003">Cell membrane</keyword>
<dbReference type="NCBIfam" id="TIGR01133">
    <property type="entry name" value="murG"/>
    <property type="match status" value="1"/>
</dbReference>
<keyword evidence="3 10" id="KW-0328">Glycosyltransferase</keyword>
<keyword evidence="14" id="KW-1185">Reference proteome</keyword>
<keyword evidence="9 10" id="KW-0961">Cell wall biogenesis/degradation</keyword>
<evidence type="ECO:0000256" key="2">
    <source>
        <dbReference type="ARBA" id="ARBA00022618"/>
    </source>
</evidence>
<dbReference type="PANTHER" id="PTHR21015">
    <property type="entry name" value="UDP-N-ACETYLGLUCOSAMINE--N-ACETYLMURAMYL-(PENTAPEPTIDE) PYROPHOSPHORYL-UNDECAPRENOL N-ACETYLGLUCOSAMINE TRANSFERASE 1"/>
    <property type="match status" value="1"/>
</dbReference>
<feature type="binding site" evidence="10">
    <location>
        <position position="186"/>
    </location>
    <ligand>
        <name>UDP-N-acetyl-alpha-D-glucosamine</name>
        <dbReference type="ChEBI" id="CHEBI:57705"/>
    </ligand>
</feature>
<evidence type="ECO:0000256" key="5">
    <source>
        <dbReference type="ARBA" id="ARBA00022960"/>
    </source>
</evidence>
<dbReference type="GO" id="GO:0005975">
    <property type="term" value="P:carbohydrate metabolic process"/>
    <property type="evidence" value="ECO:0007669"/>
    <property type="project" value="InterPro"/>
</dbReference>
<comment type="similarity">
    <text evidence="10">Belongs to the glycosyltransferase 28 family. MurG subfamily.</text>
</comment>
<comment type="pathway">
    <text evidence="10">Cell wall biogenesis; peptidoglycan biosynthesis.</text>
</comment>
<evidence type="ECO:0000256" key="10">
    <source>
        <dbReference type="HAMAP-Rule" id="MF_00033"/>
    </source>
</evidence>
<evidence type="ECO:0000256" key="1">
    <source>
        <dbReference type="ARBA" id="ARBA00022475"/>
    </source>
</evidence>
<keyword evidence="5 10" id="KW-0133">Cell shape</keyword>
<evidence type="ECO:0000256" key="7">
    <source>
        <dbReference type="ARBA" id="ARBA00023136"/>
    </source>
</evidence>
<reference evidence="13 14" key="1">
    <citation type="submission" date="2019-07" db="EMBL/GenBank/DDBJ databases">
        <title>Genomic Encyclopedia of Archaeal and Bacterial Type Strains, Phase II (KMG-II): from individual species to whole genera.</title>
        <authorList>
            <person name="Goeker M."/>
        </authorList>
    </citation>
    <scope>NUCLEOTIDE SEQUENCE [LARGE SCALE GENOMIC DNA]</scope>
    <source>
        <strain evidence="13 14">DSM 21935</strain>
    </source>
</reference>
<feature type="binding site" evidence="10">
    <location>
        <position position="316"/>
    </location>
    <ligand>
        <name>UDP-N-acetyl-alpha-D-glucosamine</name>
        <dbReference type="ChEBI" id="CHEBI:57705"/>
    </ligand>
</feature>
<dbReference type="GO" id="GO:0009252">
    <property type="term" value="P:peptidoglycan biosynthetic process"/>
    <property type="evidence" value="ECO:0007669"/>
    <property type="project" value="UniProtKB-UniRule"/>
</dbReference>
<evidence type="ECO:0000256" key="4">
    <source>
        <dbReference type="ARBA" id="ARBA00022679"/>
    </source>
</evidence>
<dbReference type="Pfam" id="PF04101">
    <property type="entry name" value="Glyco_tran_28_C"/>
    <property type="match status" value="1"/>
</dbReference>
<evidence type="ECO:0000256" key="6">
    <source>
        <dbReference type="ARBA" id="ARBA00022984"/>
    </source>
</evidence>
<feature type="domain" description="Glycosyltransferase family 28 N-terminal" evidence="11">
    <location>
        <begin position="24"/>
        <end position="163"/>
    </location>
</feature>
<comment type="catalytic activity">
    <reaction evidence="10">
        <text>di-trans,octa-cis-undecaprenyl diphospho-N-acetyl-alpha-D-muramoyl-L-alanyl-D-glutamyl-meso-2,6-diaminopimeloyl-D-alanyl-D-alanine + UDP-N-acetyl-alpha-D-glucosamine = di-trans,octa-cis-undecaprenyl diphospho-[N-acetyl-alpha-D-glucosaminyl-(1-&gt;4)]-N-acetyl-alpha-D-muramoyl-L-alanyl-D-glutamyl-meso-2,6-diaminopimeloyl-D-alanyl-D-alanine + UDP + H(+)</text>
        <dbReference type="Rhea" id="RHEA:31227"/>
        <dbReference type="ChEBI" id="CHEBI:15378"/>
        <dbReference type="ChEBI" id="CHEBI:57705"/>
        <dbReference type="ChEBI" id="CHEBI:58223"/>
        <dbReference type="ChEBI" id="CHEBI:61387"/>
        <dbReference type="ChEBI" id="CHEBI:61388"/>
        <dbReference type="EC" id="2.4.1.227"/>
    </reaction>
</comment>
<keyword evidence="7 10" id="KW-0472">Membrane</keyword>
<dbReference type="GO" id="GO:0051991">
    <property type="term" value="F:UDP-N-acetyl-D-glucosamine:N-acetylmuramoyl-L-alanyl-D-glutamyl-meso-2,6-diaminopimelyl-D-alanyl-D-alanine-diphosphoundecaprenol 4-beta-N-acetylglucosaminlytransferase activity"/>
    <property type="evidence" value="ECO:0007669"/>
    <property type="project" value="RHEA"/>
</dbReference>
<dbReference type="GO" id="GO:0008360">
    <property type="term" value="P:regulation of cell shape"/>
    <property type="evidence" value="ECO:0007669"/>
    <property type="project" value="UniProtKB-KW"/>
</dbReference>
<feature type="binding site" evidence="10">
    <location>
        <begin position="31"/>
        <end position="33"/>
    </location>
    <ligand>
        <name>UDP-N-acetyl-alpha-D-glucosamine</name>
        <dbReference type="ChEBI" id="CHEBI:57705"/>
    </ligand>
</feature>
<comment type="caution">
    <text evidence="10">Lacks conserved residue(s) required for the propagation of feature annotation.</text>
</comment>
<dbReference type="InterPro" id="IPR006009">
    <property type="entry name" value="GlcNAc_MurG"/>
</dbReference>
<sequence>MHSAAKDISYQHRGTASEQGTIKVLVAAGGTGGHVYPAIAIAEALQNEYGNTEILFVGTRNHLEWEAVPKAGFNITNIWISGFHRRLTLKNLLFPIKLVTSLMQSIGIVRRFDPDAVISCGGYAAGPTAWVANKMGVPLFIQEQNSFPGVTNRILGRSAERIFTAFKDADHYFPIDKTQIAGNPTRKSLTNADQQEALEEFSFGSDQKTLLVLGGSGGARSINEAMLDHIDQMHNQMELQIIWQCGERYFDQIRNQIHKKNYENLRLIDFLHNMPEAYAVADLVISRAGALSCSELALTGKPSILVPSPNVAGDHQRKNARSMVEEGAAELIQDKDLKNTLAGLVEKIITDQQKLAAMNKAAKKLSRPEAAETIATEILKLIKQKST</sequence>
<dbReference type="InterPro" id="IPR004276">
    <property type="entry name" value="GlycoTrans_28_N"/>
</dbReference>
<comment type="function">
    <text evidence="10">Cell wall formation. Catalyzes the transfer of a GlcNAc subunit on undecaprenyl-pyrophosphoryl-MurNAc-pentapeptide (lipid intermediate I) to form undecaprenyl-pyrophosphoryl-MurNAc-(pentapeptide)GlcNAc (lipid intermediate II).</text>
</comment>
<evidence type="ECO:0000256" key="9">
    <source>
        <dbReference type="ARBA" id="ARBA00023316"/>
    </source>
</evidence>
<dbReference type="GO" id="GO:0071555">
    <property type="term" value="P:cell wall organization"/>
    <property type="evidence" value="ECO:0007669"/>
    <property type="project" value="UniProtKB-KW"/>
</dbReference>
<evidence type="ECO:0000259" key="12">
    <source>
        <dbReference type="Pfam" id="PF04101"/>
    </source>
</evidence>
<dbReference type="HAMAP" id="MF_00033">
    <property type="entry name" value="MurG"/>
    <property type="match status" value="1"/>
</dbReference>
<feature type="domain" description="Glycosyl transferase family 28 C-terminal" evidence="12">
    <location>
        <begin position="209"/>
        <end position="373"/>
    </location>
</feature>
<evidence type="ECO:0000313" key="13">
    <source>
        <dbReference type="EMBL" id="TYP92214.1"/>
    </source>
</evidence>
<dbReference type="GO" id="GO:0051301">
    <property type="term" value="P:cell division"/>
    <property type="evidence" value="ECO:0007669"/>
    <property type="project" value="UniProtKB-KW"/>
</dbReference>
<dbReference type="GO" id="GO:0050511">
    <property type="term" value="F:undecaprenyldiphospho-muramoylpentapeptide beta-N-acetylglucosaminyltransferase activity"/>
    <property type="evidence" value="ECO:0007669"/>
    <property type="project" value="UniProtKB-UniRule"/>
</dbReference>
<dbReference type="Proteomes" id="UP000324595">
    <property type="component" value="Unassembled WGS sequence"/>
</dbReference>
<keyword evidence="6 10" id="KW-0573">Peptidoglycan synthesis</keyword>
<feature type="binding site" evidence="10">
    <location>
        <position position="145"/>
    </location>
    <ligand>
        <name>UDP-N-acetyl-alpha-D-glucosamine</name>
        <dbReference type="ChEBI" id="CHEBI:57705"/>
    </ligand>
</feature>
<gene>
    <name evidence="10" type="primary">murG</name>
    <name evidence="13" type="ORF">LX73_2468</name>
</gene>
<dbReference type="RefSeq" id="WP_148899770.1">
    <property type="nucleotide sequence ID" value="NZ_VNHY01000004.1"/>
</dbReference>
<dbReference type="CDD" id="cd03785">
    <property type="entry name" value="GT28_MurG"/>
    <property type="match status" value="1"/>
</dbReference>
<dbReference type="EMBL" id="VNHY01000004">
    <property type="protein sequence ID" value="TYP92214.1"/>
    <property type="molecule type" value="Genomic_DNA"/>
</dbReference>
<dbReference type="SUPFAM" id="SSF53756">
    <property type="entry name" value="UDP-Glycosyltransferase/glycogen phosphorylase"/>
    <property type="match status" value="1"/>
</dbReference>
<evidence type="ECO:0000259" key="11">
    <source>
        <dbReference type="Pfam" id="PF03033"/>
    </source>
</evidence>
<accession>A0A5D3YIT0</accession>
<dbReference type="AlphaFoldDB" id="A0A5D3YIT0"/>
<keyword evidence="2 10" id="KW-0132">Cell division</keyword>
<keyword evidence="4 10" id="KW-0808">Transferase</keyword>
<dbReference type="Gene3D" id="3.40.50.2000">
    <property type="entry name" value="Glycogen Phosphorylase B"/>
    <property type="match status" value="2"/>
</dbReference>
<protein>
    <recommendedName>
        <fullName evidence="10">UDP-N-acetylglucosamine--N-acetylmuramyl-(pentapeptide) pyrophosphoryl-undecaprenol N-acetylglucosamine transferase</fullName>
        <ecNumber evidence="10">2.4.1.227</ecNumber>
    </recommendedName>
    <alternativeName>
        <fullName evidence="10">Undecaprenyl-PP-MurNAc-pentapeptide-UDPGlcNAc GlcNAc transferase</fullName>
    </alternativeName>
</protein>
<keyword evidence="8 10" id="KW-0131">Cell cycle</keyword>
<dbReference type="InterPro" id="IPR007235">
    <property type="entry name" value="Glyco_trans_28_C"/>
</dbReference>
<evidence type="ECO:0000313" key="14">
    <source>
        <dbReference type="Proteomes" id="UP000324595"/>
    </source>
</evidence>
<dbReference type="EC" id="2.4.1.227" evidence="10"/>
<comment type="caution">
    <text evidence="13">The sequence shown here is derived from an EMBL/GenBank/DDBJ whole genome shotgun (WGS) entry which is preliminary data.</text>
</comment>
<dbReference type="UniPathway" id="UPA00219"/>
<feature type="binding site" evidence="10">
    <location>
        <position position="216"/>
    </location>
    <ligand>
        <name>UDP-N-acetyl-alpha-D-glucosamine</name>
        <dbReference type="ChEBI" id="CHEBI:57705"/>
    </ligand>
</feature>
<dbReference type="OrthoDB" id="9808936at2"/>
<comment type="subcellular location">
    <subcellularLocation>
        <location evidence="10">Cell membrane</location>
        <topology evidence="10">Peripheral membrane protein</topology>
        <orientation evidence="10">Cytoplasmic side</orientation>
    </subcellularLocation>
</comment>
<evidence type="ECO:0000256" key="8">
    <source>
        <dbReference type="ARBA" id="ARBA00023306"/>
    </source>
</evidence>